<dbReference type="Proteomes" id="UP000215158">
    <property type="component" value="Chromosome 1"/>
</dbReference>
<evidence type="ECO:0000313" key="2">
    <source>
        <dbReference type="EMBL" id="ASW00116.1"/>
    </source>
</evidence>
<accession>A0A248VM78</accession>
<dbReference type="SUPFAM" id="SSF143081">
    <property type="entry name" value="BB1717-like"/>
    <property type="match status" value="1"/>
</dbReference>
<proteinExistence type="predicted"/>
<gene>
    <name evidence="2" type="ORF">CJU94_19360</name>
</gene>
<feature type="region of interest" description="Disordered" evidence="1">
    <location>
        <begin position="88"/>
        <end position="109"/>
    </location>
</feature>
<dbReference type="AlphaFoldDB" id="A0A248VM78"/>
<evidence type="ECO:0000313" key="3">
    <source>
        <dbReference type="Proteomes" id="UP000215158"/>
    </source>
</evidence>
<dbReference type="Pfam" id="PF02586">
    <property type="entry name" value="SRAP"/>
    <property type="match status" value="1"/>
</dbReference>
<keyword evidence="3" id="KW-1185">Reference proteome</keyword>
<dbReference type="InterPro" id="IPR036590">
    <property type="entry name" value="SRAP-like"/>
</dbReference>
<dbReference type="KEGG" id="parb:CJU94_19360"/>
<dbReference type="Gene3D" id="3.90.1680.10">
    <property type="entry name" value="SOS response associated peptidase-like"/>
    <property type="match status" value="1"/>
</dbReference>
<sequence>MGGRPFAIAGLWRAWEDPDGASLSFTMLPVNADGHPLMKRFLRPGDEKRSLVILRPEECDDWLGARSTDGARSFVNLLPAEEMFAEAAPKAAKNPAPKLDDDAQASLLG</sequence>
<reference evidence="2 3" key="1">
    <citation type="submission" date="2017-08" db="EMBL/GenBank/DDBJ databases">
        <title>Identification and genetic characteristics of simultaneous BTEX- and naphthalene-degrading Paraburkholderia sp. BN5 isolated from petroleum-contaminated soil.</title>
        <authorList>
            <person name="Lee Y."/>
            <person name="Jeon C.O."/>
        </authorList>
    </citation>
    <scope>NUCLEOTIDE SEQUENCE [LARGE SCALE GENOMIC DNA]</scope>
    <source>
        <strain evidence="2 3">BN5</strain>
    </source>
</reference>
<feature type="compositionally biased region" description="Low complexity" evidence="1">
    <location>
        <begin position="88"/>
        <end position="97"/>
    </location>
</feature>
<organism evidence="2 3">
    <name type="scientific">Paraburkholderia aromaticivorans</name>
    <dbReference type="NCBI Taxonomy" id="2026199"/>
    <lineage>
        <taxon>Bacteria</taxon>
        <taxon>Pseudomonadati</taxon>
        <taxon>Pseudomonadota</taxon>
        <taxon>Betaproteobacteria</taxon>
        <taxon>Burkholderiales</taxon>
        <taxon>Burkholderiaceae</taxon>
        <taxon>Paraburkholderia</taxon>
    </lineage>
</organism>
<protein>
    <recommendedName>
        <fullName evidence="4">DUF159 family protein</fullName>
    </recommendedName>
</protein>
<evidence type="ECO:0008006" key="4">
    <source>
        <dbReference type="Google" id="ProtNLM"/>
    </source>
</evidence>
<name>A0A248VM78_9BURK</name>
<dbReference type="InterPro" id="IPR003738">
    <property type="entry name" value="SRAP"/>
</dbReference>
<evidence type="ECO:0000256" key="1">
    <source>
        <dbReference type="SAM" id="MobiDB-lite"/>
    </source>
</evidence>
<dbReference type="GO" id="GO:0003697">
    <property type="term" value="F:single-stranded DNA binding"/>
    <property type="evidence" value="ECO:0007669"/>
    <property type="project" value="InterPro"/>
</dbReference>
<dbReference type="EMBL" id="CP022989">
    <property type="protein sequence ID" value="ASW00116.1"/>
    <property type="molecule type" value="Genomic_DNA"/>
</dbReference>
<dbReference type="GO" id="GO:0106300">
    <property type="term" value="P:protein-DNA covalent cross-linking repair"/>
    <property type="evidence" value="ECO:0007669"/>
    <property type="project" value="InterPro"/>
</dbReference>